<keyword evidence="7" id="KW-1185">Reference proteome</keyword>
<reference evidence="6" key="1">
    <citation type="journal article" date="2020" name="Stud. Mycol.">
        <title>101 Dothideomycetes genomes: a test case for predicting lifestyles and emergence of pathogens.</title>
        <authorList>
            <person name="Haridas S."/>
            <person name="Albert R."/>
            <person name="Binder M."/>
            <person name="Bloem J."/>
            <person name="Labutti K."/>
            <person name="Salamov A."/>
            <person name="Andreopoulos B."/>
            <person name="Baker S."/>
            <person name="Barry K."/>
            <person name="Bills G."/>
            <person name="Bluhm B."/>
            <person name="Cannon C."/>
            <person name="Castanera R."/>
            <person name="Culley D."/>
            <person name="Daum C."/>
            <person name="Ezra D."/>
            <person name="Gonzalez J."/>
            <person name="Henrissat B."/>
            <person name="Kuo A."/>
            <person name="Liang C."/>
            <person name="Lipzen A."/>
            <person name="Lutzoni F."/>
            <person name="Magnuson J."/>
            <person name="Mondo S."/>
            <person name="Nolan M."/>
            <person name="Ohm R."/>
            <person name="Pangilinan J."/>
            <person name="Park H.-J."/>
            <person name="Ramirez L."/>
            <person name="Alfaro M."/>
            <person name="Sun H."/>
            <person name="Tritt A."/>
            <person name="Yoshinaga Y."/>
            <person name="Zwiers L.-H."/>
            <person name="Turgeon B."/>
            <person name="Goodwin S."/>
            <person name="Spatafora J."/>
            <person name="Crous P."/>
            <person name="Grigoriev I."/>
        </authorList>
    </citation>
    <scope>NUCLEOTIDE SEQUENCE</scope>
    <source>
        <strain evidence="6">CBS 262.69</strain>
    </source>
</reference>
<proteinExistence type="predicted"/>
<dbReference type="GO" id="GO:0004557">
    <property type="term" value="F:alpha-galactosidase activity"/>
    <property type="evidence" value="ECO:0007669"/>
    <property type="project" value="UniProtKB-EC"/>
</dbReference>
<sequence>MVQLSLFALLFAGTALADTNARNISASADARNVTSAWFPSSRRIWHPPVDTKFQIVLSGVLEVDANTVLSPNVDAYDIDLWETPPETIKQLHRMGKKVICYFSAGTSEDWRPDFKRFRTSEMGAPLPMWPGEKWLDVRSRNVMNIMKDRIKLASRRGCDGIDPDNMDGYDNEKGGGFTRQLSKLDAIVYLRKLAREARRYNMAIGLKNAQAILKQVDNEIQFAVNEECVQMEECEDYKSFVSPTFSTGKPVLHIEYVNARLAPHMPAGVEIFSFMFPNATQNFLRRKLCLAEERRYGTKMARSTVIKQMSLGGWVMYCDGTTATTRTLASKKRPGEKAKNRNVRVAKGNLDSSVPDPDSAVPEAESAYDADAVYEAESAHEAEVTIEGHETVPGEFDDDDDVDVSDIPDAAELARTDGPKKGAAKDRRGPGERKGVGEVTPLDSTGGQPWTA</sequence>
<dbReference type="Proteomes" id="UP000799640">
    <property type="component" value="Unassembled WGS sequence"/>
</dbReference>
<evidence type="ECO:0000259" key="5">
    <source>
        <dbReference type="Pfam" id="PF03537"/>
    </source>
</evidence>
<accession>A0A6G1I5F6</accession>
<evidence type="ECO:0000256" key="4">
    <source>
        <dbReference type="SAM" id="SignalP"/>
    </source>
</evidence>
<dbReference type="Pfam" id="PF03537">
    <property type="entry name" value="Glyco_hydro_114"/>
    <property type="match status" value="1"/>
</dbReference>
<feature type="region of interest" description="Disordered" evidence="3">
    <location>
        <begin position="328"/>
        <end position="367"/>
    </location>
</feature>
<dbReference type="InterPro" id="IPR017853">
    <property type="entry name" value="GH"/>
</dbReference>
<evidence type="ECO:0000256" key="1">
    <source>
        <dbReference type="ARBA" id="ARBA00001255"/>
    </source>
</evidence>
<feature type="compositionally biased region" description="Basic and acidic residues" evidence="3">
    <location>
        <begin position="412"/>
        <end position="436"/>
    </location>
</feature>
<evidence type="ECO:0000256" key="3">
    <source>
        <dbReference type="SAM" id="MobiDB-lite"/>
    </source>
</evidence>
<keyword evidence="4" id="KW-0732">Signal</keyword>
<dbReference type="Gene3D" id="3.20.20.70">
    <property type="entry name" value="Aldolase class I"/>
    <property type="match status" value="1"/>
</dbReference>
<dbReference type="AlphaFoldDB" id="A0A6G1I5F6"/>
<protein>
    <recommendedName>
        <fullName evidence="2">alpha-galactosidase</fullName>
        <ecNumber evidence="2">3.2.1.22</ecNumber>
    </recommendedName>
</protein>
<name>A0A6G1I5F6_9PEZI</name>
<evidence type="ECO:0000313" key="7">
    <source>
        <dbReference type="Proteomes" id="UP000799640"/>
    </source>
</evidence>
<dbReference type="InterPro" id="IPR013785">
    <property type="entry name" value="Aldolase_TIM"/>
</dbReference>
<dbReference type="EMBL" id="ML996689">
    <property type="protein sequence ID" value="KAF2403538.1"/>
    <property type="molecule type" value="Genomic_DNA"/>
</dbReference>
<feature type="compositionally biased region" description="Polar residues" evidence="3">
    <location>
        <begin position="442"/>
        <end position="452"/>
    </location>
</feature>
<gene>
    <name evidence="6" type="ORF">EJ06DRAFT_282217</name>
</gene>
<dbReference type="EC" id="3.2.1.22" evidence="2"/>
<feature type="region of interest" description="Disordered" evidence="3">
    <location>
        <begin position="385"/>
        <end position="452"/>
    </location>
</feature>
<feature type="compositionally biased region" description="Acidic residues" evidence="3">
    <location>
        <begin position="395"/>
        <end position="406"/>
    </location>
</feature>
<dbReference type="InterPro" id="IPR004352">
    <property type="entry name" value="GH114_TIM-barrel"/>
</dbReference>
<evidence type="ECO:0000313" key="6">
    <source>
        <dbReference type="EMBL" id="KAF2403538.1"/>
    </source>
</evidence>
<organism evidence="6 7">
    <name type="scientific">Trichodelitschia bisporula</name>
    <dbReference type="NCBI Taxonomy" id="703511"/>
    <lineage>
        <taxon>Eukaryota</taxon>
        <taxon>Fungi</taxon>
        <taxon>Dikarya</taxon>
        <taxon>Ascomycota</taxon>
        <taxon>Pezizomycotina</taxon>
        <taxon>Dothideomycetes</taxon>
        <taxon>Dothideomycetes incertae sedis</taxon>
        <taxon>Phaeotrichales</taxon>
        <taxon>Phaeotrichaceae</taxon>
        <taxon>Trichodelitschia</taxon>
    </lineage>
</organism>
<evidence type="ECO:0000256" key="2">
    <source>
        <dbReference type="ARBA" id="ARBA00012755"/>
    </source>
</evidence>
<dbReference type="PANTHER" id="PTHR35273">
    <property type="entry name" value="ALPHA-1,4 POLYGALACTOSAMINIDASE, PUTATIVE (AFU_ORTHOLOGUE AFUA_3G07890)-RELATED"/>
    <property type="match status" value="1"/>
</dbReference>
<feature type="domain" description="Glycoside-hydrolase family GH114 TIM-barrel" evidence="5">
    <location>
        <begin position="52"/>
        <end position="270"/>
    </location>
</feature>
<dbReference type="OrthoDB" id="2108802at2759"/>
<feature type="signal peptide" evidence="4">
    <location>
        <begin position="1"/>
        <end position="17"/>
    </location>
</feature>
<feature type="chain" id="PRO_5026358372" description="alpha-galactosidase" evidence="4">
    <location>
        <begin position="18"/>
        <end position="452"/>
    </location>
</feature>
<dbReference type="PANTHER" id="PTHR35273:SF2">
    <property type="entry name" value="ALPHA-GALACTOSIDASE"/>
    <property type="match status" value="1"/>
</dbReference>
<dbReference type="SUPFAM" id="SSF51445">
    <property type="entry name" value="(Trans)glycosidases"/>
    <property type="match status" value="1"/>
</dbReference>
<comment type="catalytic activity">
    <reaction evidence="1">
        <text>Hydrolysis of terminal, non-reducing alpha-D-galactose residues in alpha-D-galactosides, including galactose oligosaccharides, galactomannans and galactolipids.</text>
        <dbReference type="EC" id="3.2.1.22"/>
    </reaction>
</comment>